<dbReference type="Pfam" id="PF20659">
    <property type="entry name" value="MS_C"/>
    <property type="match status" value="1"/>
</dbReference>
<protein>
    <recommendedName>
        <fullName evidence="2 7">Malate synthase</fullName>
        <ecNumber evidence="2 7">2.3.3.9</ecNumber>
    </recommendedName>
</protein>
<evidence type="ECO:0000256" key="1">
    <source>
        <dbReference type="ARBA" id="ARBA00006394"/>
    </source>
</evidence>
<evidence type="ECO:0000256" key="3">
    <source>
        <dbReference type="ARBA" id="ARBA00022435"/>
    </source>
</evidence>
<evidence type="ECO:0000313" key="11">
    <source>
        <dbReference type="EMBL" id="MDT0452206.1"/>
    </source>
</evidence>
<reference evidence="11" key="1">
    <citation type="submission" date="2024-05" db="EMBL/GenBank/DDBJ databases">
        <title>30 novel species of actinomycetes from the DSMZ collection.</title>
        <authorList>
            <person name="Nouioui I."/>
        </authorList>
    </citation>
    <scope>NUCLEOTIDE SEQUENCE</scope>
    <source>
        <strain evidence="11">DSM 40473</strain>
    </source>
</reference>
<keyword evidence="11" id="KW-0012">Acyltransferase</keyword>
<keyword evidence="5 7" id="KW-0808">Transferase</keyword>
<dbReference type="InterPro" id="IPR006252">
    <property type="entry name" value="Malate_synthA"/>
</dbReference>
<dbReference type="Pfam" id="PF20656">
    <property type="entry name" value="MS_N"/>
    <property type="match status" value="1"/>
</dbReference>
<keyword evidence="4 7" id="KW-0816">Tricarboxylic acid cycle</keyword>
<evidence type="ECO:0000256" key="2">
    <source>
        <dbReference type="ARBA" id="ARBA00012636"/>
    </source>
</evidence>
<accession>A0ABU2SUA6</accession>
<evidence type="ECO:0000256" key="4">
    <source>
        <dbReference type="ARBA" id="ARBA00022532"/>
    </source>
</evidence>
<gene>
    <name evidence="11" type="primary">aceB</name>
    <name evidence="11" type="ORF">RM609_24430</name>
</gene>
<dbReference type="Gene3D" id="3.20.20.360">
    <property type="entry name" value="Malate synthase, domain 3"/>
    <property type="match status" value="1"/>
</dbReference>
<comment type="pathway">
    <text evidence="7">Carbohydrate metabolism; glyoxylate cycle; (S)-malate from isocitrate: step 2/2.</text>
</comment>
<dbReference type="SUPFAM" id="SSF51645">
    <property type="entry name" value="Malate synthase G"/>
    <property type="match status" value="1"/>
</dbReference>
<dbReference type="EC" id="2.3.3.9" evidence="2 7"/>
<dbReference type="Gene3D" id="1.20.1220.12">
    <property type="entry name" value="Malate synthase, domain III"/>
    <property type="match status" value="1"/>
</dbReference>
<dbReference type="InterPro" id="IPR048356">
    <property type="entry name" value="MS_N"/>
</dbReference>
<dbReference type="PANTHER" id="PTHR42902:SF1">
    <property type="entry name" value="MALATE SYNTHASE 1-RELATED"/>
    <property type="match status" value="1"/>
</dbReference>
<comment type="caution">
    <text evidence="11">The sequence shown here is derived from an EMBL/GenBank/DDBJ whole genome shotgun (WGS) entry which is preliminary data.</text>
</comment>
<comment type="catalytic activity">
    <reaction evidence="6 7">
        <text>glyoxylate + acetyl-CoA + H2O = (S)-malate + CoA + H(+)</text>
        <dbReference type="Rhea" id="RHEA:18181"/>
        <dbReference type="ChEBI" id="CHEBI:15377"/>
        <dbReference type="ChEBI" id="CHEBI:15378"/>
        <dbReference type="ChEBI" id="CHEBI:15589"/>
        <dbReference type="ChEBI" id="CHEBI:36655"/>
        <dbReference type="ChEBI" id="CHEBI:57287"/>
        <dbReference type="ChEBI" id="CHEBI:57288"/>
        <dbReference type="EC" id="2.3.3.9"/>
    </reaction>
</comment>
<sequence length="533" mass="59454">MSAPAPSSPAAVEAPYVERQEEVLTEAALAFVAALHRRFTPRRDELLARRAERRAELARTGSLDFLPETAAVREDPDWRVAPAPAALEDRRVEITGPADDRKMTINALNSGARVWLADMEDASSPTWHNVVHGQLNLMDAYARRVDFTSPEGKTYALQPAERLATVVMRPRGWHLDERHLTVDGRPVPGALADFGLYFFHNARRLLDLGKGPYFYLPKTESHLEARLWNDVFVFAQERLGIPRGTIRATVLIETITAAHEMEEILYELREHASGLNAGRWDYLFSIIKNFRDAGEAFVLPDRNAITMTAPFMRAYTELLVRTCHKRGAHAIGGMAAFIPSRRDPGINEVALEKVRADKDREAGDGFDGSWVAHPDLVPVARASFDAVLGDRPHQKHRLREDVRVTAGQLVAVGALEAKPTIDGLRNAVQVGIRYIEAWLRGLGAVAIFNLMEDAATAEISRSQIWQWVDAGVVLDNGEKVTAALVREVAAEELTTSRAEPGKWEEAHDLFLRVALSEEYVDFLTLPAYELLDR</sequence>
<comment type="similarity">
    <text evidence="1 7">Belongs to the malate synthase family.</text>
</comment>
<feature type="domain" description="Malate synthase TIM barrel" evidence="8">
    <location>
        <begin position="165"/>
        <end position="411"/>
    </location>
</feature>
<dbReference type="PROSITE" id="PS00510">
    <property type="entry name" value="MALATE_SYNTHASE"/>
    <property type="match status" value="1"/>
</dbReference>
<evidence type="ECO:0000259" key="9">
    <source>
        <dbReference type="Pfam" id="PF20656"/>
    </source>
</evidence>
<evidence type="ECO:0000256" key="5">
    <source>
        <dbReference type="ARBA" id="ARBA00022679"/>
    </source>
</evidence>
<dbReference type="InterPro" id="IPR001465">
    <property type="entry name" value="Malate_synthase_TIM"/>
</dbReference>
<dbReference type="InterPro" id="IPR011076">
    <property type="entry name" value="Malate_synth_sf"/>
</dbReference>
<dbReference type="Proteomes" id="UP001180531">
    <property type="component" value="Unassembled WGS sequence"/>
</dbReference>
<evidence type="ECO:0000259" key="10">
    <source>
        <dbReference type="Pfam" id="PF20659"/>
    </source>
</evidence>
<dbReference type="InterPro" id="IPR048355">
    <property type="entry name" value="MS_C"/>
</dbReference>
<evidence type="ECO:0000313" key="12">
    <source>
        <dbReference type="Proteomes" id="UP001180531"/>
    </source>
</evidence>
<dbReference type="EMBL" id="JAVRFI010000018">
    <property type="protein sequence ID" value="MDT0452206.1"/>
    <property type="molecule type" value="Genomic_DNA"/>
</dbReference>
<name>A0ABU2SUA6_9ACTN</name>
<evidence type="ECO:0000256" key="7">
    <source>
        <dbReference type="RuleBase" id="RU000555"/>
    </source>
</evidence>
<dbReference type="PANTHER" id="PTHR42902">
    <property type="entry name" value="MALATE SYNTHASE"/>
    <property type="match status" value="1"/>
</dbReference>
<dbReference type="InterPro" id="IPR044856">
    <property type="entry name" value="Malate_synth_C_sf"/>
</dbReference>
<feature type="domain" description="Malate synthase N-terminal" evidence="9">
    <location>
        <begin position="11"/>
        <end position="70"/>
    </location>
</feature>
<proteinExistence type="inferred from homology"/>
<dbReference type="InterPro" id="IPR046363">
    <property type="entry name" value="MS_N_TIM-barrel_dom"/>
</dbReference>
<feature type="domain" description="Malate synthase C-terminal" evidence="10">
    <location>
        <begin position="419"/>
        <end position="530"/>
    </location>
</feature>
<keyword evidence="3 7" id="KW-0329">Glyoxylate bypass</keyword>
<keyword evidence="12" id="KW-1185">Reference proteome</keyword>
<organism evidence="11 12">
    <name type="scientific">Streptomyces hesseae</name>
    <dbReference type="NCBI Taxonomy" id="3075519"/>
    <lineage>
        <taxon>Bacteria</taxon>
        <taxon>Bacillati</taxon>
        <taxon>Actinomycetota</taxon>
        <taxon>Actinomycetes</taxon>
        <taxon>Kitasatosporales</taxon>
        <taxon>Streptomycetaceae</taxon>
        <taxon>Streptomyces</taxon>
    </lineage>
</organism>
<dbReference type="RefSeq" id="WP_311613687.1">
    <property type="nucleotide sequence ID" value="NZ_JAVRFI010000018.1"/>
</dbReference>
<dbReference type="Pfam" id="PF01274">
    <property type="entry name" value="MS_TIM-barrel"/>
    <property type="match status" value="1"/>
</dbReference>
<dbReference type="GO" id="GO:0004474">
    <property type="term" value="F:malate synthase activity"/>
    <property type="evidence" value="ECO:0007669"/>
    <property type="project" value="UniProtKB-EC"/>
</dbReference>
<dbReference type="NCBIfam" id="TIGR01344">
    <property type="entry name" value="malate_syn_A"/>
    <property type="match status" value="1"/>
</dbReference>
<dbReference type="PIRSF" id="PIRSF001363">
    <property type="entry name" value="Malate_synth"/>
    <property type="match status" value="1"/>
</dbReference>
<evidence type="ECO:0000259" key="8">
    <source>
        <dbReference type="Pfam" id="PF01274"/>
    </source>
</evidence>
<dbReference type="CDD" id="cd00727">
    <property type="entry name" value="malate_synt_A"/>
    <property type="match status" value="1"/>
</dbReference>
<evidence type="ECO:0000256" key="6">
    <source>
        <dbReference type="ARBA" id="ARBA00047918"/>
    </source>
</evidence>
<dbReference type="InterPro" id="IPR019830">
    <property type="entry name" value="Malate_synthase_CS"/>
</dbReference>